<reference evidence="3 4" key="1">
    <citation type="submission" date="2021-06" db="EMBL/GenBank/DDBJ databases">
        <title>Faecalicatena sp. nov. isolated from porcine feces.</title>
        <authorList>
            <person name="Oh B.S."/>
            <person name="Lee J.H."/>
        </authorList>
    </citation>
    <scope>NUCLEOTIDE SEQUENCE [LARGE SCALE GENOMIC DNA]</scope>
    <source>
        <strain evidence="3 4">AGMB00832</strain>
    </source>
</reference>
<dbReference type="EMBL" id="JABACJ020000022">
    <property type="protein sequence ID" value="MBU3877763.1"/>
    <property type="molecule type" value="Genomic_DNA"/>
</dbReference>
<dbReference type="InterPro" id="IPR003593">
    <property type="entry name" value="AAA+_ATPase"/>
</dbReference>
<evidence type="ECO:0000256" key="1">
    <source>
        <dbReference type="ARBA" id="ARBA00022448"/>
    </source>
</evidence>
<dbReference type="GO" id="GO:0005524">
    <property type="term" value="F:ATP binding"/>
    <property type="evidence" value="ECO:0007669"/>
    <property type="project" value="UniProtKB-KW"/>
</dbReference>
<evidence type="ECO:0000259" key="2">
    <source>
        <dbReference type="PROSITE" id="PS50893"/>
    </source>
</evidence>
<dbReference type="PANTHER" id="PTHR42781:SF4">
    <property type="entry name" value="SPERMIDINE_PUTRESCINE IMPORT ATP-BINDING PROTEIN POTA"/>
    <property type="match status" value="1"/>
</dbReference>
<keyword evidence="3" id="KW-0547">Nucleotide-binding</keyword>
<name>A0ABS6D8I5_9FIRM</name>
<feature type="domain" description="ABC transporter" evidence="2">
    <location>
        <begin position="2"/>
        <end position="232"/>
    </location>
</feature>
<dbReference type="SMART" id="SM00382">
    <property type="entry name" value="AAA"/>
    <property type="match status" value="1"/>
</dbReference>
<dbReference type="Pfam" id="PF00005">
    <property type="entry name" value="ABC_tran"/>
    <property type="match status" value="1"/>
</dbReference>
<dbReference type="PROSITE" id="PS50893">
    <property type="entry name" value="ABC_TRANSPORTER_2"/>
    <property type="match status" value="1"/>
</dbReference>
<keyword evidence="1" id="KW-0813">Transport</keyword>
<dbReference type="PANTHER" id="PTHR42781">
    <property type="entry name" value="SPERMIDINE/PUTRESCINE IMPORT ATP-BINDING PROTEIN POTA"/>
    <property type="match status" value="1"/>
</dbReference>
<accession>A0ABS6D8I5</accession>
<dbReference type="PROSITE" id="PS00211">
    <property type="entry name" value="ABC_TRANSPORTER_1"/>
    <property type="match status" value="1"/>
</dbReference>
<keyword evidence="4" id="KW-1185">Reference proteome</keyword>
<protein>
    <submittedName>
        <fullName evidence="3">ATP-binding cassette domain-containing protein</fullName>
    </submittedName>
</protein>
<dbReference type="RefSeq" id="WP_216244382.1">
    <property type="nucleotide sequence ID" value="NZ_JABACJ020000022.1"/>
</dbReference>
<keyword evidence="3" id="KW-0067">ATP-binding</keyword>
<evidence type="ECO:0000313" key="4">
    <source>
        <dbReference type="Proteomes" id="UP000723714"/>
    </source>
</evidence>
<proteinExistence type="predicted"/>
<sequence>MAVDIEFQKKLGNFTLNMCLKSESRRIGILGASGCGKSMTLKSIAGIVTPDEGRIMIDGKVVFDSSRKLNLKPQARNVGYLFQNYALFPTMTVKANIAAGLKGTKLQKSRRVEEMVKKFQLEGLGDRLPGDLSGGQQQRVALARIMAYEPDVILLDEPFSALDVFLKDRLQQEMIEILSDYAGTVILVSHSRDEIYRFSDELLIMDAGNAICFGKTREIFADPQWKDAARLTGCKNIAEIRRLGDHMIEVPNWGITLRMTRTVPQDIRYLGVRAHDFVPIWGQEVKNSIPVEVRSVAELQFEKKYFLKGAVEEAEEICWFVQRELWEVLDQKGMPDYLGIPEEKVLLLR</sequence>
<dbReference type="InterPro" id="IPR003439">
    <property type="entry name" value="ABC_transporter-like_ATP-bd"/>
</dbReference>
<evidence type="ECO:0000313" key="3">
    <source>
        <dbReference type="EMBL" id="MBU3877763.1"/>
    </source>
</evidence>
<organism evidence="3 4">
    <name type="scientific">Faecalicatena faecalis</name>
    <dbReference type="NCBI Taxonomy" id="2726362"/>
    <lineage>
        <taxon>Bacteria</taxon>
        <taxon>Bacillati</taxon>
        <taxon>Bacillota</taxon>
        <taxon>Clostridia</taxon>
        <taxon>Lachnospirales</taxon>
        <taxon>Lachnospiraceae</taxon>
        <taxon>Faecalicatena</taxon>
    </lineage>
</organism>
<gene>
    <name evidence="3" type="ORF">HGO97_018320</name>
</gene>
<dbReference type="Proteomes" id="UP000723714">
    <property type="component" value="Unassembled WGS sequence"/>
</dbReference>
<dbReference type="InterPro" id="IPR017871">
    <property type="entry name" value="ABC_transporter-like_CS"/>
</dbReference>
<dbReference type="InterPro" id="IPR050093">
    <property type="entry name" value="ABC_SmlMolc_Importer"/>
</dbReference>
<comment type="caution">
    <text evidence="3">The sequence shown here is derived from an EMBL/GenBank/DDBJ whole genome shotgun (WGS) entry which is preliminary data.</text>
</comment>